<dbReference type="Gene3D" id="3.20.20.450">
    <property type="entry name" value="EAL domain"/>
    <property type="match status" value="1"/>
</dbReference>
<dbReference type="GO" id="GO:0071111">
    <property type="term" value="F:cyclic-guanylate-specific phosphodiesterase activity"/>
    <property type="evidence" value="ECO:0007669"/>
    <property type="project" value="InterPro"/>
</dbReference>
<dbReference type="PROSITE" id="PS50883">
    <property type="entry name" value="EAL"/>
    <property type="match status" value="1"/>
</dbReference>
<dbReference type="SUPFAM" id="SSF141868">
    <property type="entry name" value="EAL domain-like"/>
    <property type="match status" value="1"/>
</dbReference>
<gene>
    <name evidence="9" type="ORF">H8705_12795</name>
</gene>
<keyword evidence="2" id="KW-1003">Cell membrane</keyword>
<reference evidence="9" key="1">
    <citation type="submission" date="2020-08" db="EMBL/GenBank/DDBJ databases">
        <title>Genome public.</title>
        <authorList>
            <person name="Liu C."/>
            <person name="Sun Q."/>
        </authorList>
    </citation>
    <scope>NUCLEOTIDE SEQUENCE</scope>
    <source>
        <strain evidence="9">NSJ-64</strain>
    </source>
</reference>
<dbReference type="InterPro" id="IPR035919">
    <property type="entry name" value="EAL_sf"/>
</dbReference>
<dbReference type="InterPro" id="IPR000160">
    <property type="entry name" value="GGDEF_dom"/>
</dbReference>
<dbReference type="CDD" id="cd18773">
    <property type="entry name" value="PDC1_HK_sensor"/>
    <property type="match status" value="1"/>
</dbReference>
<evidence type="ECO:0000256" key="5">
    <source>
        <dbReference type="ARBA" id="ARBA00023136"/>
    </source>
</evidence>
<evidence type="ECO:0000313" key="10">
    <source>
        <dbReference type="Proteomes" id="UP000623678"/>
    </source>
</evidence>
<evidence type="ECO:0000259" key="8">
    <source>
        <dbReference type="PROSITE" id="PS50887"/>
    </source>
</evidence>
<feature type="domain" description="EAL" evidence="7">
    <location>
        <begin position="494"/>
        <end position="748"/>
    </location>
</feature>
<dbReference type="PANTHER" id="PTHR33121:SF70">
    <property type="entry name" value="SIGNALING PROTEIN YKOW"/>
    <property type="match status" value="1"/>
</dbReference>
<dbReference type="InterPro" id="IPR043128">
    <property type="entry name" value="Rev_trsase/Diguanyl_cyclase"/>
</dbReference>
<feature type="transmembrane region" description="Helical" evidence="6">
    <location>
        <begin position="300"/>
        <end position="324"/>
    </location>
</feature>
<evidence type="ECO:0000256" key="2">
    <source>
        <dbReference type="ARBA" id="ARBA00022475"/>
    </source>
</evidence>
<evidence type="ECO:0000256" key="3">
    <source>
        <dbReference type="ARBA" id="ARBA00022692"/>
    </source>
</evidence>
<protein>
    <submittedName>
        <fullName evidence="9">GGDEF domain-containing protein</fullName>
    </submittedName>
</protein>
<accession>A0A926EQ47</accession>
<dbReference type="Gene3D" id="3.30.70.270">
    <property type="match status" value="1"/>
</dbReference>
<dbReference type="Pfam" id="PF02743">
    <property type="entry name" value="dCache_1"/>
    <property type="match status" value="1"/>
</dbReference>
<evidence type="ECO:0000259" key="7">
    <source>
        <dbReference type="PROSITE" id="PS50883"/>
    </source>
</evidence>
<evidence type="ECO:0000256" key="1">
    <source>
        <dbReference type="ARBA" id="ARBA00004651"/>
    </source>
</evidence>
<dbReference type="SMART" id="SM00267">
    <property type="entry name" value="GGDEF"/>
    <property type="match status" value="1"/>
</dbReference>
<evidence type="ECO:0000256" key="6">
    <source>
        <dbReference type="SAM" id="Phobius"/>
    </source>
</evidence>
<dbReference type="CDD" id="cd18774">
    <property type="entry name" value="PDC2_HK_sensor"/>
    <property type="match status" value="1"/>
</dbReference>
<proteinExistence type="predicted"/>
<dbReference type="InterPro" id="IPR001633">
    <property type="entry name" value="EAL_dom"/>
</dbReference>
<dbReference type="RefSeq" id="WP_262396180.1">
    <property type="nucleotide sequence ID" value="NZ_JACRTD010000012.1"/>
</dbReference>
<organism evidence="9 10">
    <name type="scientific">Youxingia wuxianensis</name>
    <dbReference type="NCBI Taxonomy" id="2763678"/>
    <lineage>
        <taxon>Bacteria</taxon>
        <taxon>Bacillati</taxon>
        <taxon>Bacillota</taxon>
        <taxon>Clostridia</taxon>
        <taxon>Eubacteriales</taxon>
        <taxon>Oscillospiraceae</taxon>
        <taxon>Youxingia</taxon>
    </lineage>
</organism>
<feature type="transmembrane region" description="Helical" evidence="6">
    <location>
        <begin position="12"/>
        <end position="36"/>
    </location>
</feature>
<comment type="subcellular location">
    <subcellularLocation>
        <location evidence="1">Cell membrane</location>
        <topology evidence="1">Multi-pass membrane protein</topology>
    </subcellularLocation>
</comment>
<dbReference type="InterPro" id="IPR050706">
    <property type="entry name" value="Cyclic-di-GMP_PDE-like"/>
</dbReference>
<dbReference type="InterPro" id="IPR029787">
    <property type="entry name" value="Nucleotide_cyclase"/>
</dbReference>
<sequence>MEENTIRRRLLRLSVIVCAVGAVLLIGGAGIISSVARYAHEDVHTRIKTEAQEYKNRIFKQFDKDFETLHTLAVLLSKSPVLSFDKDNLMNWIAAANNEYNNFVGMAYFTPDGQGMMNPSGKETILDYPLASCDEAVQEAVERSFAGENVISRFFLSEITKKEIYIYSVPVYQEGEIAGVLSASTHLDIFQEIANGEAVMSGNGFIHVISSDGTFLVRSPNSLVPYINEYTTIFDGPYISSQDQENALELMENQQGGFFEFRYENKSYHFYLQPLNINGWYLMCVDTMWGGVSYSRQISLLMGISFFLMLLLSCFLLAYGYFLIRKHYHKMYTLAYYDQVTGAQNFAYFQQRLSAYQKQSKKYSVIAFNMRNFKFINELFGTKDGNLVLNYLSSQFASHMKEKEFYCRETADQFYLFFKDTDPKQISARLHEIISSIRAGARKRSDGFDLNLYCGVAIGGDPHQALLAQQHIRQNVNTRIHFYDEDIHKQELQVHYMESHMEQALENGEFKLYLQPKIRLSDGTAAGAEALVRWHTEDGTFFFPGEFIPLFETNGFCVRLDLYMVEQACKQIRSWLDRGIAPIPISVNQSRLLFMEENYVDNLTKILEKYGVSPSLIVLEILEGMAAQNLSALNERIKQLHCAGFKVSMDDFGSGYSSLNTLSQLTLDELKIDQSFLRGIAQENDEKRWTILKQIVLLAQKLNITTVVEGIETQENAQRMAEFGCEYGQGYFYSKPICAQEFSEKYMK</sequence>
<dbReference type="SUPFAM" id="SSF55073">
    <property type="entry name" value="Nucleotide cyclase"/>
    <property type="match status" value="1"/>
</dbReference>
<dbReference type="PANTHER" id="PTHR33121">
    <property type="entry name" value="CYCLIC DI-GMP PHOSPHODIESTERASE PDEF"/>
    <property type="match status" value="1"/>
</dbReference>
<dbReference type="SMART" id="SM00052">
    <property type="entry name" value="EAL"/>
    <property type="match status" value="1"/>
</dbReference>
<keyword evidence="5 6" id="KW-0472">Membrane</keyword>
<dbReference type="Proteomes" id="UP000623678">
    <property type="component" value="Unassembled WGS sequence"/>
</dbReference>
<comment type="caution">
    <text evidence="9">The sequence shown here is derived from an EMBL/GenBank/DDBJ whole genome shotgun (WGS) entry which is preliminary data.</text>
</comment>
<dbReference type="PROSITE" id="PS50887">
    <property type="entry name" value="GGDEF"/>
    <property type="match status" value="1"/>
</dbReference>
<evidence type="ECO:0000313" key="9">
    <source>
        <dbReference type="EMBL" id="MBC8586460.1"/>
    </source>
</evidence>
<dbReference type="GO" id="GO:0005886">
    <property type="term" value="C:plasma membrane"/>
    <property type="evidence" value="ECO:0007669"/>
    <property type="project" value="UniProtKB-SubCell"/>
</dbReference>
<dbReference type="Gene3D" id="3.30.450.20">
    <property type="entry name" value="PAS domain"/>
    <property type="match status" value="1"/>
</dbReference>
<dbReference type="Pfam" id="PF00990">
    <property type="entry name" value="GGDEF"/>
    <property type="match status" value="1"/>
</dbReference>
<evidence type="ECO:0000256" key="4">
    <source>
        <dbReference type="ARBA" id="ARBA00022989"/>
    </source>
</evidence>
<keyword evidence="3 6" id="KW-0812">Transmembrane</keyword>
<dbReference type="InterPro" id="IPR033479">
    <property type="entry name" value="dCache_1"/>
</dbReference>
<dbReference type="AlphaFoldDB" id="A0A926EQ47"/>
<name>A0A926EQ47_9FIRM</name>
<dbReference type="CDD" id="cd01948">
    <property type="entry name" value="EAL"/>
    <property type="match status" value="1"/>
</dbReference>
<keyword evidence="10" id="KW-1185">Reference proteome</keyword>
<keyword evidence="4 6" id="KW-1133">Transmembrane helix</keyword>
<feature type="domain" description="GGDEF" evidence="8">
    <location>
        <begin position="361"/>
        <end position="497"/>
    </location>
</feature>
<dbReference type="Pfam" id="PF00563">
    <property type="entry name" value="EAL"/>
    <property type="match status" value="1"/>
</dbReference>
<dbReference type="EMBL" id="JACRTD010000012">
    <property type="protein sequence ID" value="MBC8586460.1"/>
    <property type="molecule type" value="Genomic_DNA"/>
</dbReference>